<dbReference type="Gene3D" id="3.80.10.10">
    <property type="entry name" value="Ribonuclease Inhibitor"/>
    <property type="match status" value="2"/>
</dbReference>
<reference evidence="1" key="2">
    <citation type="submission" date="2021-09" db="EMBL/GenBank/DDBJ databases">
        <authorList>
            <person name="Jia N."/>
            <person name="Wang J."/>
            <person name="Shi W."/>
            <person name="Du L."/>
            <person name="Sun Y."/>
            <person name="Zhan W."/>
            <person name="Jiang J."/>
            <person name="Wang Q."/>
            <person name="Zhang B."/>
            <person name="Ji P."/>
            <person name="Sakyi L.B."/>
            <person name="Cui X."/>
            <person name="Yuan T."/>
            <person name="Jiang B."/>
            <person name="Yang W."/>
            <person name="Lam T.T.-Y."/>
            <person name="Chang Q."/>
            <person name="Ding S."/>
            <person name="Wang X."/>
            <person name="Zhu J."/>
            <person name="Ruan X."/>
            <person name="Zhao L."/>
            <person name="Wei J."/>
            <person name="Que T."/>
            <person name="Du C."/>
            <person name="Cheng J."/>
            <person name="Dai P."/>
            <person name="Han X."/>
            <person name="Huang E."/>
            <person name="Gao Y."/>
            <person name="Liu J."/>
            <person name="Shao H."/>
            <person name="Ye R."/>
            <person name="Li L."/>
            <person name="Wei W."/>
            <person name="Wang X."/>
            <person name="Wang C."/>
            <person name="Huo Q."/>
            <person name="Li W."/>
            <person name="Guo W."/>
            <person name="Chen H."/>
            <person name="Chen S."/>
            <person name="Zhou L."/>
            <person name="Zhou L."/>
            <person name="Ni X."/>
            <person name="Tian J."/>
            <person name="Zhou Y."/>
            <person name="Sheng Y."/>
            <person name="Liu T."/>
            <person name="Pan Y."/>
            <person name="Xia L."/>
            <person name="Li J."/>
            <person name="Zhao F."/>
            <person name="Cao W."/>
        </authorList>
    </citation>
    <scope>NUCLEOTIDE SEQUENCE</scope>
    <source>
        <strain evidence="1">Rmic-2018</strain>
        <tissue evidence="1">Larvae</tissue>
    </source>
</reference>
<evidence type="ECO:0000313" key="2">
    <source>
        <dbReference type="Proteomes" id="UP000821866"/>
    </source>
</evidence>
<dbReference type="AlphaFoldDB" id="A0A9J6EK64"/>
<name>A0A9J6EK64_RHIMP</name>
<protein>
    <submittedName>
        <fullName evidence="1">Uncharacterized protein</fullName>
    </submittedName>
</protein>
<sequence>MSSYELPPNASEATLGHKILEVRHNLQSLNISNCIVAIPAFLLSLASELPNLQTLSCVACPLKASILLDRLLRSLQSVTQLDFSLVDVKSHASEEFLKIRVMQSLYAGKETKIRKMYVEVAGKHNMNVLMLFLNYCPHLRELHIHFVHEVRSGLNPATCSGIVRHLLNLEMFTVTCEAPCTAQSDPRQPVDLDFCIDLHGNVVFRKRPPAFNCALMRSLAVTPNQAFPVEPVVVVAVDTPDLGFFTAGSWDNWNYLRSLCVLLYARRLDQVVYPTVGATHGAAVRQFFAKLLNLVELNVSSFHFGGDVDFTELLATPALQRLRALSLPPCGLRTKGAVRRLAHGLGDVEDLDIRLNLDGRHKSCVSCANQLHIAPADAQVFSLRAGRLTLSNVPYLVSLNFLRSLQVSHVRFIDASDAPRFDYKALSRALRTNATLRSLVIKIAFINFSQRSFENLLSPARALKHLCLLTTTKLQAEKAHKVVEAMARQLQSIFYIHIHYVDVETGSETTATWLRRAESEAEASSSQGTVMQGKPCIMCSTQTFVALAKPYYRELH</sequence>
<proteinExistence type="predicted"/>
<dbReference type="InterPro" id="IPR032675">
    <property type="entry name" value="LRR_dom_sf"/>
</dbReference>
<dbReference type="VEuPathDB" id="VectorBase:LOC119181057"/>
<accession>A0A9J6EK64</accession>
<keyword evidence="2" id="KW-1185">Reference proteome</keyword>
<reference evidence="1" key="1">
    <citation type="journal article" date="2020" name="Cell">
        <title>Large-Scale Comparative Analyses of Tick Genomes Elucidate Their Genetic Diversity and Vector Capacities.</title>
        <authorList>
            <consortium name="Tick Genome and Microbiome Consortium (TIGMIC)"/>
            <person name="Jia N."/>
            <person name="Wang J."/>
            <person name="Shi W."/>
            <person name="Du L."/>
            <person name="Sun Y."/>
            <person name="Zhan W."/>
            <person name="Jiang J.F."/>
            <person name="Wang Q."/>
            <person name="Zhang B."/>
            <person name="Ji P."/>
            <person name="Bell-Sakyi L."/>
            <person name="Cui X.M."/>
            <person name="Yuan T.T."/>
            <person name="Jiang B.G."/>
            <person name="Yang W.F."/>
            <person name="Lam T.T."/>
            <person name="Chang Q.C."/>
            <person name="Ding S.J."/>
            <person name="Wang X.J."/>
            <person name="Zhu J.G."/>
            <person name="Ruan X.D."/>
            <person name="Zhao L."/>
            <person name="Wei J.T."/>
            <person name="Ye R.Z."/>
            <person name="Que T.C."/>
            <person name="Du C.H."/>
            <person name="Zhou Y.H."/>
            <person name="Cheng J.X."/>
            <person name="Dai P.F."/>
            <person name="Guo W.B."/>
            <person name="Han X.H."/>
            <person name="Huang E.J."/>
            <person name="Li L.F."/>
            <person name="Wei W."/>
            <person name="Gao Y.C."/>
            <person name="Liu J.Z."/>
            <person name="Shao H.Z."/>
            <person name="Wang X."/>
            <person name="Wang C.C."/>
            <person name="Yang T.C."/>
            <person name="Huo Q.B."/>
            <person name="Li W."/>
            <person name="Chen H.Y."/>
            <person name="Chen S.E."/>
            <person name="Zhou L.G."/>
            <person name="Ni X.B."/>
            <person name="Tian J.H."/>
            <person name="Sheng Y."/>
            <person name="Liu T."/>
            <person name="Pan Y.S."/>
            <person name="Xia L.Y."/>
            <person name="Li J."/>
            <person name="Zhao F."/>
            <person name="Cao W.C."/>
        </authorList>
    </citation>
    <scope>NUCLEOTIDE SEQUENCE</scope>
    <source>
        <strain evidence="1">Rmic-2018</strain>
    </source>
</reference>
<dbReference type="SUPFAM" id="SSF52047">
    <property type="entry name" value="RNI-like"/>
    <property type="match status" value="1"/>
</dbReference>
<dbReference type="Proteomes" id="UP000821866">
    <property type="component" value="Chromosome 11"/>
</dbReference>
<comment type="caution">
    <text evidence="1">The sequence shown here is derived from an EMBL/GenBank/DDBJ whole genome shotgun (WGS) entry which is preliminary data.</text>
</comment>
<evidence type="ECO:0000313" key="1">
    <source>
        <dbReference type="EMBL" id="KAH8034899.1"/>
    </source>
</evidence>
<organism evidence="1 2">
    <name type="scientific">Rhipicephalus microplus</name>
    <name type="common">Cattle tick</name>
    <name type="synonym">Boophilus microplus</name>
    <dbReference type="NCBI Taxonomy" id="6941"/>
    <lineage>
        <taxon>Eukaryota</taxon>
        <taxon>Metazoa</taxon>
        <taxon>Ecdysozoa</taxon>
        <taxon>Arthropoda</taxon>
        <taxon>Chelicerata</taxon>
        <taxon>Arachnida</taxon>
        <taxon>Acari</taxon>
        <taxon>Parasitiformes</taxon>
        <taxon>Ixodida</taxon>
        <taxon>Ixodoidea</taxon>
        <taxon>Ixodidae</taxon>
        <taxon>Rhipicephalinae</taxon>
        <taxon>Rhipicephalus</taxon>
        <taxon>Boophilus</taxon>
    </lineage>
</organism>
<gene>
    <name evidence="1" type="ORF">HPB51_003186</name>
</gene>
<dbReference type="EMBL" id="JABSTU010000003">
    <property type="protein sequence ID" value="KAH8034899.1"/>
    <property type="molecule type" value="Genomic_DNA"/>
</dbReference>